<dbReference type="InterPro" id="IPR036388">
    <property type="entry name" value="WH-like_DNA-bd_sf"/>
</dbReference>
<dbReference type="InterPro" id="IPR000847">
    <property type="entry name" value="LysR_HTH_N"/>
</dbReference>
<sequence length="301" mass="32080">MPDLRNLTFEHLLIYIAVIETGSLTRAAERLGIGKTAVSKSIQRLELELGATLLARTTRRIGVTEAGAAFFDAARRIAQLADEAVTTASPSPDALHGTLRVAASVEFSAIVLAPVLARLRDAHPGLRIEMVSNDRLIDLIAEGVDVAIRLGQLADSSHRAVRVGQYEKWLVASPALLARHAPPAEIGAAVALPFVGVSVLAHPSRCRLRHTNGQTCELEFDAGLVADTVYACRAAVAEGAGLALLPDFAVRADIAARRLVRVYPAWATAAMPMHALLPPGRHMAPKVRALIERLQAHLGAV</sequence>
<dbReference type="PANTHER" id="PTHR30537">
    <property type="entry name" value="HTH-TYPE TRANSCRIPTIONAL REGULATOR"/>
    <property type="match status" value="1"/>
</dbReference>
<keyword evidence="3" id="KW-0238">DNA-binding</keyword>
<evidence type="ECO:0000313" key="6">
    <source>
        <dbReference type="EMBL" id="AJK50693.1"/>
    </source>
</evidence>
<dbReference type="EMBL" id="CP002581">
    <property type="protein sequence ID" value="AJK50693.1"/>
    <property type="molecule type" value="Genomic_DNA"/>
</dbReference>
<evidence type="ECO:0000256" key="3">
    <source>
        <dbReference type="ARBA" id="ARBA00023125"/>
    </source>
</evidence>
<dbReference type="GO" id="GO:0003700">
    <property type="term" value="F:DNA-binding transcription factor activity"/>
    <property type="evidence" value="ECO:0007669"/>
    <property type="project" value="InterPro"/>
</dbReference>
<comment type="similarity">
    <text evidence="1">Belongs to the LysR transcriptional regulatory family.</text>
</comment>
<evidence type="ECO:0000259" key="5">
    <source>
        <dbReference type="PROSITE" id="PS50931"/>
    </source>
</evidence>
<reference evidence="7" key="1">
    <citation type="submission" date="2011-03" db="EMBL/GenBank/DDBJ databases">
        <authorList>
            <person name="Voget S."/>
            <person name="Streit W.R."/>
            <person name="Jaeger K.E."/>
            <person name="Daniel R."/>
        </authorList>
    </citation>
    <scope>NUCLEOTIDE SEQUENCE [LARGE SCALE GENOMIC DNA]</scope>
    <source>
        <strain evidence="7">PG1</strain>
    </source>
</reference>
<evidence type="ECO:0000313" key="7">
    <source>
        <dbReference type="Proteomes" id="UP000031838"/>
    </source>
</evidence>
<evidence type="ECO:0000256" key="2">
    <source>
        <dbReference type="ARBA" id="ARBA00023015"/>
    </source>
</evidence>
<dbReference type="Proteomes" id="UP000031838">
    <property type="component" value="Chromosome 2"/>
</dbReference>
<dbReference type="RefSeq" id="WP_042628931.1">
    <property type="nucleotide sequence ID" value="NZ_BSTO01000006.1"/>
</dbReference>
<dbReference type="Pfam" id="PF03466">
    <property type="entry name" value="LysR_substrate"/>
    <property type="match status" value="1"/>
</dbReference>
<dbReference type="AlphaFoldDB" id="A0A0B6S4T1"/>
<dbReference type="KEGG" id="bgp:BGL_2c26390"/>
<dbReference type="HOGENOM" id="CLU_039613_16_2_4"/>
<feature type="domain" description="HTH lysR-type" evidence="5">
    <location>
        <begin position="7"/>
        <end position="64"/>
    </location>
</feature>
<dbReference type="Pfam" id="PF00126">
    <property type="entry name" value="HTH_1"/>
    <property type="match status" value="1"/>
</dbReference>
<proteinExistence type="inferred from homology"/>
<dbReference type="SUPFAM" id="SSF46785">
    <property type="entry name" value="Winged helix' DNA-binding domain"/>
    <property type="match status" value="1"/>
</dbReference>
<dbReference type="FunFam" id="1.10.10.10:FF:000001">
    <property type="entry name" value="LysR family transcriptional regulator"/>
    <property type="match status" value="1"/>
</dbReference>
<dbReference type="PROSITE" id="PS50931">
    <property type="entry name" value="HTH_LYSR"/>
    <property type="match status" value="1"/>
</dbReference>
<dbReference type="InterPro" id="IPR036390">
    <property type="entry name" value="WH_DNA-bd_sf"/>
</dbReference>
<dbReference type="SUPFAM" id="SSF53850">
    <property type="entry name" value="Periplasmic binding protein-like II"/>
    <property type="match status" value="1"/>
</dbReference>
<dbReference type="CDD" id="cd08422">
    <property type="entry name" value="PBP2_CrgA_like"/>
    <property type="match status" value="1"/>
</dbReference>
<name>A0A0B6S4T1_BURPL</name>
<dbReference type="Gene3D" id="1.10.10.10">
    <property type="entry name" value="Winged helix-like DNA-binding domain superfamily/Winged helix DNA-binding domain"/>
    <property type="match status" value="1"/>
</dbReference>
<dbReference type="InterPro" id="IPR005119">
    <property type="entry name" value="LysR_subst-bd"/>
</dbReference>
<keyword evidence="2" id="KW-0805">Transcription regulation</keyword>
<evidence type="ECO:0000256" key="4">
    <source>
        <dbReference type="ARBA" id="ARBA00023163"/>
    </source>
</evidence>
<dbReference type="OrthoDB" id="9786526at2"/>
<reference evidence="6 7" key="2">
    <citation type="journal article" date="2016" name="Appl. Microbiol. Biotechnol.">
        <title>Mutations improving production and secretion of extracellular lipase by Burkholderia glumae PG1.</title>
        <authorList>
            <person name="Knapp A."/>
            <person name="Voget S."/>
            <person name="Gao R."/>
            <person name="Zaburannyi N."/>
            <person name="Krysciak D."/>
            <person name="Breuer M."/>
            <person name="Hauer B."/>
            <person name="Streit W.R."/>
            <person name="Muller R."/>
            <person name="Daniel R."/>
            <person name="Jaeger K.E."/>
        </authorList>
    </citation>
    <scope>NUCLEOTIDE SEQUENCE [LARGE SCALE GENOMIC DNA]</scope>
    <source>
        <strain evidence="6 7">PG1</strain>
    </source>
</reference>
<evidence type="ECO:0000256" key="1">
    <source>
        <dbReference type="ARBA" id="ARBA00009437"/>
    </source>
</evidence>
<organism evidence="6 7">
    <name type="scientific">Burkholderia plantarii</name>
    <dbReference type="NCBI Taxonomy" id="41899"/>
    <lineage>
        <taxon>Bacteria</taxon>
        <taxon>Pseudomonadati</taxon>
        <taxon>Pseudomonadota</taxon>
        <taxon>Betaproteobacteria</taxon>
        <taxon>Burkholderiales</taxon>
        <taxon>Burkholderiaceae</taxon>
        <taxon>Burkholderia</taxon>
    </lineage>
</organism>
<dbReference type="PRINTS" id="PR00039">
    <property type="entry name" value="HTHLYSR"/>
</dbReference>
<protein>
    <submittedName>
        <fullName evidence="6">Transcriptional regulator, LysR family</fullName>
    </submittedName>
</protein>
<accession>A0A0B6S4T1</accession>
<dbReference type="InterPro" id="IPR058163">
    <property type="entry name" value="LysR-type_TF_proteobact-type"/>
</dbReference>
<dbReference type="GO" id="GO:0003677">
    <property type="term" value="F:DNA binding"/>
    <property type="evidence" value="ECO:0007669"/>
    <property type="project" value="UniProtKB-KW"/>
</dbReference>
<dbReference type="Gene3D" id="3.40.190.290">
    <property type="match status" value="1"/>
</dbReference>
<keyword evidence="7" id="KW-1185">Reference proteome</keyword>
<keyword evidence="4" id="KW-0804">Transcription</keyword>
<gene>
    <name evidence="6" type="ORF">BGL_2c26390</name>
</gene>
<dbReference type="PANTHER" id="PTHR30537:SF5">
    <property type="entry name" value="HTH-TYPE TRANSCRIPTIONAL ACTIVATOR TTDR-RELATED"/>
    <property type="match status" value="1"/>
</dbReference>
<dbReference type="KEGG" id="bpla:bpln_2g26640"/>